<organism evidence="1 2">
    <name type="scientific">Plakobranchus ocellatus</name>
    <dbReference type="NCBI Taxonomy" id="259542"/>
    <lineage>
        <taxon>Eukaryota</taxon>
        <taxon>Metazoa</taxon>
        <taxon>Spiralia</taxon>
        <taxon>Lophotrochozoa</taxon>
        <taxon>Mollusca</taxon>
        <taxon>Gastropoda</taxon>
        <taxon>Heterobranchia</taxon>
        <taxon>Euthyneura</taxon>
        <taxon>Panpulmonata</taxon>
        <taxon>Sacoglossa</taxon>
        <taxon>Placobranchoidea</taxon>
        <taxon>Plakobranchidae</taxon>
        <taxon>Plakobranchus</taxon>
    </lineage>
</organism>
<proteinExistence type="predicted"/>
<keyword evidence="2" id="KW-1185">Reference proteome</keyword>
<comment type="caution">
    <text evidence="1">The sequence shown here is derived from an EMBL/GenBank/DDBJ whole genome shotgun (WGS) entry which is preliminary data.</text>
</comment>
<dbReference type="EMBL" id="BLXT01006896">
    <property type="protein sequence ID" value="GFO34364.1"/>
    <property type="molecule type" value="Genomic_DNA"/>
</dbReference>
<dbReference type="AlphaFoldDB" id="A0AAV4CR78"/>
<gene>
    <name evidence="1" type="ORF">PoB_006086900</name>
</gene>
<evidence type="ECO:0000313" key="2">
    <source>
        <dbReference type="Proteomes" id="UP000735302"/>
    </source>
</evidence>
<protein>
    <submittedName>
        <fullName evidence="1">Uncharacterized protein</fullName>
    </submittedName>
</protein>
<sequence length="135" mass="14777">MTQGVNGTVDNETALRSAGTILSWVQAPASAPWPDGGPESLRSPCCGLAMNIHKPKYLANLPFQQRLDSDLAYHVATYTDLIERKACMSFPLDGKAVCPIDSLTMKWVGNVGRDDVTSSWQQLVKLALPKDDYTH</sequence>
<name>A0AAV4CR78_9GAST</name>
<dbReference type="Proteomes" id="UP000735302">
    <property type="component" value="Unassembled WGS sequence"/>
</dbReference>
<evidence type="ECO:0000313" key="1">
    <source>
        <dbReference type="EMBL" id="GFO34364.1"/>
    </source>
</evidence>
<accession>A0AAV4CR78</accession>
<reference evidence="1 2" key="1">
    <citation type="journal article" date="2021" name="Elife">
        <title>Chloroplast acquisition without the gene transfer in kleptoplastic sea slugs, Plakobranchus ocellatus.</title>
        <authorList>
            <person name="Maeda T."/>
            <person name="Takahashi S."/>
            <person name="Yoshida T."/>
            <person name="Shimamura S."/>
            <person name="Takaki Y."/>
            <person name="Nagai Y."/>
            <person name="Toyoda A."/>
            <person name="Suzuki Y."/>
            <person name="Arimoto A."/>
            <person name="Ishii H."/>
            <person name="Satoh N."/>
            <person name="Nishiyama T."/>
            <person name="Hasebe M."/>
            <person name="Maruyama T."/>
            <person name="Minagawa J."/>
            <person name="Obokata J."/>
            <person name="Shigenobu S."/>
        </authorList>
    </citation>
    <scope>NUCLEOTIDE SEQUENCE [LARGE SCALE GENOMIC DNA]</scope>
</reference>